<dbReference type="EMBL" id="SGPM01000071">
    <property type="protein sequence ID" value="THH30678.1"/>
    <property type="molecule type" value="Genomic_DNA"/>
</dbReference>
<gene>
    <name evidence="2" type="ORF">EUX98_g3494</name>
</gene>
<feature type="region of interest" description="Disordered" evidence="1">
    <location>
        <begin position="105"/>
        <end position="133"/>
    </location>
</feature>
<feature type="compositionally biased region" description="Acidic residues" evidence="1">
    <location>
        <begin position="60"/>
        <end position="71"/>
    </location>
</feature>
<comment type="caution">
    <text evidence="2">The sequence shown here is derived from an EMBL/GenBank/DDBJ whole genome shotgun (WGS) entry which is preliminary data.</text>
</comment>
<evidence type="ECO:0000313" key="3">
    <source>
        <dbReference type="Proteomes" id="UP000308730"/>
    </source>
</evidence>
<keyword evidence="3" id="KW-1185">Reference proteome</keyword>
<protein>
    <submittedName>
        <fullName evidence="2">Uncharacterized protein</fullName>
    </submittedName>
</protein>
<name>A0A4S4MYU9_9APHY</name>
<feature type="region of interest" description="Disordered" evidence="1">
    <location>
        <begin position="54"/>
        <end position="83"/>
    </location>
</feature>
<sequence>MSPVNLVPEGYTYLNKNTFVSQKTNAAVNFLFGKQDNRDFDMFEMYIYNKEQQEIKEAKDDEDEDEDETCWYEEGRDGADEDYDNDNFVLARVWKAYNAYLQGCSTSTKPLRGPPQWDLSKWSDAQKAPFKSD</sequence>
<dbReference type="OrthoDB" id="10037289at2759"/>
<organism evidence="2 3">
    <name type="scientific">Antrodiella citrinella</name>
    <dbReference type="NCBI Taxonomy" id="2447956"/>
    <lineage>
        <taxon>Eukaryota</taxon>
        <taxon>Fungi</taxon>
        <taxon>Dikarya</taxon>
        <taxon>Basidiomycota</taxon>
        <taxon>Agaricomycotina</taxon>
        <taxon>Agaricomycetes</taxon>
        <taxon>Polyporales</taxon>
        <taxon>Steccherinaceae</taxon>
        <taxon>Antrodiella</taxon>
    </lineage>
</organism>
<accession>A0A4S4MYU9</accession>
<reference evidence="2 3" key="1">
    <citation type="submission" date="2019-02" db="EMBL/GenBank/DDBJ databases">
        <title>Genome sequencing of the rare red list fungi Antrodiella citrinella (Flaviporus citrinellus).</title>
        <authorList>
            <person name="Buettner E."/>
            <person name="Kellner H."/>
        </authorList>
    </citation>
    <scope>NUCLEOTIDE SEQUENCE [LARGE SCALE GENOMIC DNA]</scope>
    <source>
        <strain evidence="2 3">DSM 108506</strain>
    </source>
</reference>
<dbReference type="Proteomes" id="UP000308730">
    <property type="component" value="Unassembled WGS sequence"/>
</dbReference>
<evidence type="ECO:0000256" key="1">
    <source>
        <dbReference type="SAM" id="MobiDB-lite"/>
    </source>
</evidence>
<dbReference type="AlphaFoldDB" id="A0A4S4MYU9"/>
<evidence type="ECO:0000313" key="2">
    <source>
        <dbReference type="EMBL" id="THH30678.1"/>
    </source>
</evidence>
<proteinExistence type="predicted"/>